<dbReference type="Proteomes" id="UP000198555">
    <property type="component" value="Unassembled WGS sequence"/>
</dbReference>
<organism evidence="1 2">
    <name type="scientific">Epilithonimonas hominis</name>
    <dbReference type="NCBI Taxonomy" id="420404"/>
    <lineage>
        <taxon>Bacteria</taxon>
        <taxon>Pseudomonadati</taxon>
        <taxon>Bacteroidota</taxon>
        <taxon>Flavobacteriia</taxon>
        <taxon>Flavobacteriales</taxon>
        <taxon>Weeksellaceae</taxon>
        <taxon>Chryseobacterium group</taxon>
        <taxon>Epilithonimonas</taxon>
    </lineage>
</organism>
<gene>
    <name evidence="1" type="ORF">SAMN05421793_1302</name>
</gene>
<reference evidence="2" key="1">
    <citation type="submission" date="2016-10" db="EMBL/GenBank/DDBJ databases">
        <authorList>
            <person name="Varghese N."/>
            <person name="Submissions S."/>
        </authorList>
    </citation>
    <scope>NUCLEOTIDE SEQUENCE [LARGE SCALE GENOMIC DNA]</scope>
    <source>
        <strain evidence="2">DSM 19326</strain>
    </source>
</reference>
<sequence>MNFKNFVSINKSNHGTTVVSDNIEIPYNTESYDLFLEKINLIIK</sequence>
<evidence type="ECO:0000313" key="2">
    <source>
        <dbReference type="Proteomes" id="UP000198555"/>
    </source>
</evidence>
<evidence type="ECO:0000313" key="1">
    <source>
        <dbReference type="EMBL" id="SEH77887.1"/>
    </source>
</evidence>
<keyword evidence="2" id="KW-1185">Reference proteome</keyword>
<dbReference type="EMBL" id="FNWX01000030">
    <property type="protein sequence ID" value="SEH77887.1"/>
    <property type="molecule type" value="Genomic_DNA"/>
</dbReference>
<name>A0A1H6KQX2_9FLAO</name>
<dbReference type="AlphaFoldDB" id="A0A1H6KQX2"/>
<protein>
    <submittedName>
        <fullName evidence="1">Uncharacterized protein</fullName>
    </submittedName>
</protein>
<proteinExistence type="predicted"/>
<accession>A0A1H6KQX2</accession>